<comment type="caution">
    <text evidence="1">The sequence shown here is derived from an EMBL/GenBank/DDBJ whole genome shotgun (WGS) entry which is preliminary data.</text>
</comment>
<feature type="non-terminal residue" evidence="1">
    <location>
        <position position="1"/>
    </location>
</feature>
<dbReference type="AlphaFoldDB" id="A0A9N9GSC6"/>
<proteinExistence type="predicted"/>
<keyword evidence="2" id="KW-1185">Reference proteome</keyword>
<sequence>PSIFDEIIVDNLEKDTKLSITRDGTIDVIGVLDVNSGLSPTQIFTASSLSKL</sequence>
<dbReference type="OrthoDB" id="10423420at2759"/>
<gene>
    <name evidence="1" type="ORF">DERYTH_LOCUS8690</name>
</gene>
<organism evidence="1 2">
    <name type="scientific">Dentiscutata erythropus</name>
    <dbReference type="NCBI Taxonomy" id="1348616"/>
    <lineage>
        <taxon>Eukaryota</taxon>
        <taxon>Fungi</taxon>
        <taxon>Fungi incertae sedis</taxon>
        <taxon>Mucoromycota</taxon>
        <taxon>Glomeromycotina</taxon>
        <taxon>Glomeromycetes</taxon>
        <taxon>Diversisporales</taxon>
        <taxon>Gigasporaceae</taxon>
        <taxon>Dentiscutata</taxon>
    </lineage>
</organism>
<evidence type="ECO:0000313" key="2">
    <source>
        <dbReference type="Proteomes" id="UP000789405"/>
    </source>
</evidence>
<dbReference type="Proteomes" id="UP000789405">
    <property type="component" value="Unassembled WGS sequence"/>
</dbReference>
<reference evidence="1" key="1">
    <citation type="submission" date="2021-06" db="EMBL/GenBank/DDBJ databases">
        <authorList>
            <person name="Kallberg Y."/>
            <person name="Tangrot J."/>
            <person name="Rosling A."/>
        </authorList>
    </citation>
    <scope>NUCLEOTIDE SEQUENCE</scope>
    <source>
        <strain evidence="1">MA453B</strain>
    </source>
</reference>
<name>A0A9N9GSC6_9GLOM</name>
<protein>
    <submittedName>
        <fullName evidence="1">8303_t:CDS:1</fullName>
    </submittedName>
</protein>
<dbReference type="EMBL" id="CAJVPY010004535">
    <property type="protein sequence ID" value="CAG8622038.1"/>
    <property type="molecule type" value="Genomic_DNA"/>
</dbReference>
<accession>A0A9N9GSC6</accession>
<evidence type="ECO:0000313" key="1">
    <source>
        <dbReference type="EMBL" id="CAG8622038.1"/>
    </source>
</evidence>